<dbReference type="Pfam" id="PF00211">
    <property type="entry name" value="Guanylate_cyc"/>
    <property type="match status" value="1"/>
</dbReference>
<dbReference type="GO" id="GO:0016020">
    <property type="term" value="C:membrane"/>
    <property type="evidence" value="ECO:0007669"/>
    <property type="project" value="InterPro"/>
</dbReference>
<dbReference type="EMBL" id="BSPD01000074">
    <property type="protein sequence ID" value="GLS27345.1"/>
    <property type="molecule type" value="Genomic_DNA"/>
</dbReference>
<dbReference type="GO" id="GO:0009190">
    <property type="term" value="P:cyclic nucleotide biosynthetic process"/>
    <property type="evidence" value="ECO:0007669"/>
    <property type="project" value="InterPro"/>
</dbReference>
<proteinExistence type="predicted"/>
<dbReference type="Gene3D" id="6.10.340.10">
    <property type="match status" value="1"/>
</dbReference>
<dbReference type="Pfam" id="PF00672">
    <property type="entry name" value="HAMP"/>
    <property type="match status" value="1"/>
</dbReference>
<dbReference type="InterPro" id="IPR001054">
    <property type="entry name" value="A/G_cyclase"/>
</dbReference>
<gene>
    <name evidence="4" type="ORF">GCM10007877_30640</name>
</gene>
<dbReference type="PROSITE" id="PS50125">
    <property type="entry name" value="GUANYLATE_CYCLASE_2"/>
    <property type="match status" value="1"/>
</dbReference>
<dbReference type="InterPro" id="IPR050697">
    <property type="entry name" value="Adenylyl/Guanylyl_Cyclase_3/4"/>
</dbReference>
<keyword evidence="1" id="KW-1133">Transmembrane helix</keyword>
<name>A0AA37T5J7_9GAMM</name>
<dbReference type="RefSeq" id="WP_232595458.1">
    <property type="nucleotide sequence ID" value="NZ_BSPD01000074.1"/>
</dbReference>
<dbReference type="CDD" id="cd07302">
    <property type="entry name" value="CHD"/>
    <property type="match status" value="1"/>
</dbReference>
<dbReference type="SUPFAM" id="SSF55073">
    <property type="entry name" value="Nucleotide cyclase"/>
    <property type="match status" value="1"/>
</dbReference>
<dbReference type="CDD" id="cd06225">
    <property type="entry name" value="HAMP"/>
    <property type="match status" value="1"/>
</dbReference>
<feature type="domain" description="Guanylate cyclase" evidence="2">
    <location>
        <begin position="299"/>
        <end position="431"/>
    </location>
</feature>
<feature type="transmembrane region" description="Helical" evidence="1">
    <location>
        <begin position="192"/>
        <end position="211"/>
    </location>
</feature>
<dbReference type="InterPro" id="IPR029787">
    <property type="entry name" value="Nucleotide_cyclase"/>
</dbReference>
<dbReference type="GO" id="GO:0035556">
    <property type="term" value="P:intracellular signal transduction"/>
    <property type="evidence" value="ECO:0007669"/>
    <property type="project" value="InterPro"/>
</dbReference>
<feature type="transmembrane region" description="Helical" evidence="1">
    <location>
        <begin position="36"/>
        <end position="57"/>
    </location>
</feature>
<feature type="domain" description="HAMP" evidence="3">
    <location>
        <begin position="213"/>
        <end position="265"/>
    </location>
</feature>
<dbReference type="SMART" id="SM00044">
    <property type="entry name" value="CYCc"/>
    <property type="match status" value="1"/>
</dbReference>
<protein>
    <recommendedName>
        <fullName evidence="6">HAMP domain-containing protein</fullName>
    </recommendedName>
</protein>
<keyword evidence="1" id="KW-0812">Transmembrane</keyword>
<sequence length="518" mass="57264">MSKWQSLLFASKALAPLKLLWRLWRHRRVPIAVKMALVLSVVTFLAMGLLALAAWTAQKELLSQQIRDYGSTIAQQWASTATESLFTDDSFTMQVLVNNLVRNRKIYGAAVFDEFGQQRVHQGVIPQVPLAYIKQPENRLEEDVWIWEFAPDESSLIAFVAPISFRDVKAGDALVVISKWELELGFGNNAKLLLWMALAAFVVMIVIARLLSRAMAQPITRLVEAADAIGQGDYTVNLTEKRNDELGELVQALNRSARNLKRRQEVENVVNRLVDRDVAESLLSQTEGLALGSQEIEATVVFVDIVAFTSLSEQLETAEVVQLLNEFFDAVARVSNAFNGTIDKFIGDCAMVLFGAPKSDPHHRLHGLCFSRAIILLMSIVNRKRIAQGLRPIEVRVGVNSGELMAGIVGASDRMEYTAIGDVVNLASRLSGLGPSSEILASGNSVHHQSLNNANAQIQAWKTLSVKGKKAPVDTYLVSELSPEDEAKIKVVLRQCLSDFNQLKKSTKSEKVSEELVS</sequence>
<evidence type="ECO:0000313" key="5">
    <source>
        <dbReference type="Proteomes" id="UP001156870"/>
    </source>
</evidence>
<evidence type="ECO:0000259" key="3">
    <source>
        <dbReference type="PROSITE" id="PS50885"/>
    </source>
</evidence>
<dbReference type="PANTHER" id="PTHR43081">
    <property type="entry name" value="ADENYLATE CYCLASE, TERMINAL-DIFFERENTIATION SPECIFIC-RELATED"/>
    <property type="match status" value="1"/>
</dbReference>
<accession>A0AA37T5J7</accession>
<dbReference type="Gene3D" id="3.30.70.1230">
    <property type="entry name" value="Nucleotide cyclase"/>
    <property type="match status" value="1"/>
</dbReference>
<dbReference type="PANTHER" id="PTHR43081:SF1">
    <property type="entry name" value="ADENYLATE CYCLASE, TERMINAL-DIFFERENTIATION SPECIFIC"/>
    <property type="match status" value="1"/>
</dbReference>
<dbReference type="GO" id="GO:0004016">
    <property type="term" value="F:adenylate cyclase activity"/>
    <property type="evidence" value="ECO:0007669"/>
    <property type="project" value="UniProtKB-ARBA"/>
</dbReference>
<dbReference type="Proteomes" id="UP001156870">
    <property type="component" value="Unassembled WGS sequence"/>
</dbReference>
<dbReference type="InterPro" id="IPR003660">
    <property type="entry name" value="HAMP_dom"/>
</dbReference>
<dbReference type="PROSITE" id="PS50885">
    <property type="entry name" value="HAMP"/>
    <property type="match status" value="1"/>
</dbReference>
<comment type="caution">
    <text evidence="4">The sequence shown here is derived from an EMBL/GenBank/DDBJ whole genome shotgun (WGS) entry which is preliminary data.</text>
</comment>
<dbReference type="SMART" id="SM00304">
    <property type="entry name" value="HAMP"/>
    <property type="match status" value="1"/>
</dbReference>
<evidence type="ECO:0000259" key="2">
    <source>
        <dbReference type="PROSITE" id="PS50125"/>
    </source>
</evidence>
<keyword evidence="5" id="KW-1185">Reference proteome</keyword>
<dbReference type="SUPFAM" id="SSF158472">
    <property type="entry name" value="HAMP domain-like"/>
    <property type="match status" value="1"/>
</dbReference>
<organism evidence="4 5">
    <name type="scientific">Marinibactrum halimedae</name>
    <dbReference type="NCBI Taxonomy" id="1444977"/>
    <lineage>
        <taxon>Bacteria</taxon>
        <taxon>Pseudomonadati</taxon>
        <taxon>Pseudomonadota</taxon>
        <taxon>Gammaproteobacteria</taxon>
        <taxon>Cellvibrionales</taxon>
        <taxon>Cellvibrionaceae</taxon>
        <taxon>Marinibactrum</taxon>
    </lineage>
</organism>
<reference evidence="4 5" key="1">
    <citation type="journal article" date="2014" name="Int. J. Syst. Evol. Microbiol.">
        <title>Complete genome sequence of Corynebacterium casei LMG S-19264T (=DSM 44701T), isolated from a smear-ripened cheese.</title>
        <authorList>
            <consortium name="US DOE Joint Genome Institute (JGI-PGF)"/>
            <person name="Walter F."/>
            <person name="Albersmeier A."/>
            <person name="Kalinowski J."/>
            <person name="Ruckert C."/>
        </authorList>
    </citation>
    <scope>NUCLEOTIDE SEQUENCE [LARGE SCALE GENOMIC DNA]</scope>
    <source>
        <strain evidence="4 5">NBRC 110095</strain>
    </source>
</reference>
<evidence type="ECO:0000256" key="1">
    <source>
        <dbReference type="SAM" id="Phobius"/>
    </source>
</evidence>
<dbReference type="AlphaFoldDB" id="A0AA37T5J7"/>
<evidence type="ECO:0000313" key="4">
    <source>
        <dbReference type="EMBL" id="GLS27345.1"/>
    </source>
</evidence>
<evidence type="ECO:0008006" key="6">
    <source>
        <dbReference type="Google" id="ProtNLM"/>
    </source>
</evidence>
<keyword evidence="1" id="KW-0472">Membrane</keyword>